<dbReference type="RefSeq" id="XP_002774884.1">
    <property type="nucleotide sequence ID" value="XM_002774838.1"/>
</dbReference>
<dbReference type="AlphaFoldDB" id="C5KWF7"/>
<gene>
    <name evidence="1" type="ORF">Pmar_PMAR022196</name>
    <name evidence="2" type="ORF">Pmar_PMAR027547</name>
</gene>
<evidence type="ECO:0000313" key="2">
    <source>
        <dbReference type="EMBL" id="EER11186.1"/>
    </source>
</evidence>
<dbReference type="InParanoid" id="C5KWF7"/>
<sequence>MGDKEGAPTLNMALHDGSAVPTPLVARCEELRTKRGGLRRQRGRLRSQLQAIKEDIQVILAVPDNAEDPTVLELERREKVHEEELLVIEGELAK</sequence>
<name>C5KWF7_PERM5</name>
<accession>C5KWF7</accession>
<feature type="non-terminal residue" evidence="2">
    <location>
        <position position="94"/>
    </location>
</feature>
<dbReference type="EMBL" id="GG680387">
    <property type="protein sequence ID" value="EER06700.1"/>
    <property type="molecule type" value="Genomic_DNA"/>
</dbReference>
<dbReference type="GeneID" id="9056883"/>
<dbReference type="RefSeq" id="XP_002779391.1">
    <property type="nucleotide sequence ID" value="XM_002779345.1"/>
</dbReference>
<reference evidence="2 3" key="1">
    <citation type="submission" date="2008-07" db="EMBL/GenBank/DDBJ databases">
        <authorList>
            <person name="El-Sayed N."/>
            <person name="Caler E."/>
            <person name="Inman J."/>
            <person name="Amedeo P."/>
            <person name="Hass B."/>
            <person name="Wortman J."/>
        </authorList>
    </citation>
    <scope>NUCLEOTIDE SEQUENCE [LARGE SCALE GENOMIC DNA]</scope>
    <source>
        <strain evidence="2">ATCC 50983</strain>
        <strain evidence="3">ATCC 50983 / TXsc</strain>
    </source>
</reference>
<dbReference type="GeneID" id="9056399"/>
<dbReference type="Proteomes" id="UP000007800">
    <property type="component" value="Unassembled WGS sequence"/>
</dbReference>
<protein>
    <submittedName>
        <fullName evidence="2">Uncharacterized protein</fullName>
    </submittedName>
</protein>
<evidence type="ECO:0000313" key="1">
    <source>
        <dbReference type="EMBL" id="EER06700.1"/>
    </source>
</evidence>
<keyword evidence="3" id="KW-1185">Reference proteome</keyword>
<organism evidence="3">
    <name type="scientific">Perkinsus marinus (strain ATCC 50983 / TXsc)</name>
    <dbReference type="NCBI Taxonomy" id="423536"/>
    <lineage>
        <taxon>Eukaryota</taxon>
        <taxon>Sar</taxon>
        <taxon>Alveolata</taxon>
        <taxon>Perkinsozoa</taxon>
        <taxon>Perkinsea</taxon>
        <taxon>Perkinsida</taxon>
        <taxon>Perkinsidae</taxon>
        <taxon>Perkinsus</taxon>
    </lineage>
</organism>
<proteinExistence type="predicted"/>
<evidence type="ECO:0000313" key="3">
    <source>
        <dbReference type="Proteomes" id="UP000007800"/>
    </source>
</evidence>
<dbReference type="EMBL" id="GG677020">
    <property type="protein sequence ID" value="EER11186.1"/>
    <property type="molecule type" value="Genomic_DNA"/>
</dbReference>